<accession>A0A2V2BFI1</accession>
<proteinExistence type="inferred from homology"/>
<sequence>MCGRFAQYSCRDEYFEGAGITPEELPFDAEPLGRYNVAPGTRVMLLNQREGQLHFEPVFWGYKPDWWHKAMLINARGETAASGRMFKPLWQYGRAVVPANGWFEWARTDEGKQPYFIYHRLRKPLFFAAIGKAPFGQDHGHEGFVIVTAESNQGMVDIHDRRPLVLQPECVREWLSEDTSAERASEITRGCSLPEGDFSWHKVDQAVGNIHNQGKALTEPCE</sequence>
<evidence type="ECO:0000256" key="1">
    <source>
        <dbReference type="ARBA" id="ARBA00008136"/>
    </source>
</evidence>
<evidence type="ECO:0000256" key="4">
    <source>
        <dbReference type="ARBA" id="ARBA00022801"/>
    </source>
</evidence>
<keyword evidence="4 8" id="KW-0378">Hydrolase</keyword>
<name>A0A2V2BFI1_9GAMM</name>
<dbReference type="Pfam" id="PF02586">
    <property type="entry name" value="SRAP"/>
    <property type="match status" value="1"/>
</dbReference>
<dbReference type="EMBL" id="QGHF01000011">
    <property type="protein sequence ID" value="PWK94286.1"/>
    <property type="molecule type" value="Genomic_DNA"/>
</dbReference>
<evidence type="ECO:0000313" key="10">
    <source>
        <dbReference type="Proteomes" id="UP000245981"/>
    </source>
</evidence>
<reference evidence="9 10" key="1">
    <citation type="submission" date="2018-05" db="EMBL/GenBank/DDBJ databases">
        <title>Genomic Encyclopedia of Type Strains, Phase IV (KMG-V): Genome sequencing to study the core and pangenomes of soil and plant-associated prokaryotes.</title>
        <authorList>
            <person name="Whitman W."/>
        </authorList>
    </citation>
    <scope>NUCLEOTIDE SEQUENCE [LARGE SCALE GENOMIC DNA]</scope>
    <source>
        <strain evidence="9 10">PNA 200-10</strain>
    </source>
</reference>
<dbReference type="Gene3D" id="3.90.1680.10">
    <property type="entry name" value="SOS response associated peptidase-like"/>
    <property type="match status" value="1"/>
</dbReference>
<dbReference type="RefSeq" id="WP_109718090.1">
    <property type="nucleotide sequence ID" value="NZ_QGHF01000011.1"/>
</dbReference>
<dbReference type="Proteomes" id="UP000245981">
    <property type="component" value="Unassembled WGS sequence"/>
</dbReference>
<dbReference type="GO" id="GO:0006508">
    <property type="term" value="P:proteolysis"/>
    <property type="evidence" value="ECO:0007669"/>
    <property type="project" value="UniProtKB-KW"/>
</dbReference>
<dbReference type="PANTHER" id="PTHR13604">
    <property type="entry name" value="DC12-RELATED"/>
    <property type="match status" value="1"/>
</dbReference>
<evidence type="ECO:0000256" key="2">
    <source>
        <dbReference type="ARBA" id="ARBA00022670"/>
    </source>
</evidence>
<evidence type="ECO:0000256" key="7">
    <source>
        <dbReference type="ARBA" id="ARBA00023239"/>
    </source>
</evidence>
<dbReference type="GO" id="GO:0008233">
    <property type="term" value="F:peptidase activity"/>
    <property type="evidence" value="ECO:0007669"/>
    <property type="project" value="UniProtKB-KW"/>
</dbReference>
<dbReference type="GO" id="GO:0106300">
    <property type="term" value="P:protein-DNA covalent cross-linking repair"/>
    <property type="evidence" value="ECO:0007669"/>
    <property type="project" value="InterPro"/>
</dbReference>
<evidence type="ECO:0000313" key="9">
    <source>
        <dbReference type="EMBL" id="PWK94286.1"/>
    </source>
</evidence>
<dbReference type="SUPFAM" id="SSF143081">
    <property type="entry name" value="BB1717-like"/>
    <property type="match status" value="1"/>
</dbReference>
<keyword evidence="7" id="KW-0456">Lyase</keyword>
<keyword evidence="6" id="KW-0238">DNA-binding</keyword>
<protein>
    <recommendedName>
        <fullName evidence="8">Abasic site processing protein</fullName>
        <ecNumber evidence="8">3.4.-.-</ecNumber>
    </recommendedName>
</protein>
<evidence type="ECO:0000256" key="6">
    <source>
        <dbReference type="ARBA" id="ARBA00023125"/>
    </source>
</evidence>
<evidence type="ECO:0000256" key="5">
    <source>
        <dbReference type="ARBA" id="ARBA00023124"/>
    </source>
</evidence>
<organism evidence="9 10">
    <name type="scientific">Pantoea allii</name>
    <dbReference type="NCBI Taxonomy" id="574096"/>
    <lineage>
        <taxon>Bacteria</taxon>
        <taxon>Pseudomonadati</taxon>
        <taxon>Pseudomonadota</taxon>
        <taxon>Gammaproteobacteria</taxon>
        <taxon>Enterobacterales</taxon>
        <taxon>Erwiniaceae</taxon>
        <taxon>Pantoea</taxon>
    </lineage>
</organism>
<dbReference type="OrthoDB" id="6192129at2"/>
<keyword evidence="2 8" id="KW-0645">Protease</keyword>
<dbReference type="InterPro" id="IPR036590">
    <property type="entry name" value="SRAP-like"/>
</dbReference>
<dbReference type="AlphaFoldDB" id="A0A2V2BFI1"/>
<dbReference type="EC" id="3.4.-.-" evidence="8"/>
<keyword evidence="3" id="KW-0227">DNA damage</keyword>
<dbReference type="GO" id="GO:0003697">
    <property type="term" value="F:single-stranded DNA binding"/>
    <property type="evidence" value="ECO:0007669"/>
    <property type="project" value="InterPro"/>
</dbReference>
<comment type="similarity">
    <text evidence="1 8">Belongs to the SOS response-associated peptidase family.</text>
</comment>
<keyword evidence="5" id="KW-0190">Covalent protein-DNA linkage</keyword>
<evidence type="ECO:0000256" key="8">
    <source>
        <dbReference type="RuleBase" id="RU364100"/>
    </source>
</evidence>
<dbReference type="GO" id="GO:0016829">
    <property type="term" value="F:lyase activity"/>
    <property type="evidence" value="ECO:0007669"/>
    <property type="project" value="UniProtKB-KW"/>
</dbReference>
<gene>
    <name evidence="9" type="ORF">C7431_11121</name>
</gene>
<evidence type="ECO:0000256" key="3">
    <source>
        <dbReference type="ARBA" id="ARBA00022763"/>
    </source>
</evidence>
<comment type="caution">
    <text evidence="9">The sequence shown here is derived from an EMBL/GenBank/DDBJ whole genome shotgun (WGS) entry which is preliminary data.</text>
</comment>
<dbReference type="PANTHER" id="PTHR13604:SF0">
    <property type="entry name" value="ABASIC SITE PROCESSING PROTEIN HMCES"/>
    <property type="match status" value="1"/>
</dbReference>
<dbReference type="InterPro" id="IPR003738">
    <property type="entry name" value="SRAP"/>
</dbReference>